<evidence type="ECO:0000259" key="6">
    <source>
        <dbReference type="PROSITE" id="PS50966"/>
    </source>
</evidence>
<evidence type="ECO:0000256" key="5">
    <source>
        <dbReference type="SAM" id="MobiDB-lite"/>
    </source>
</evidence>
<keyword evidence="1" id="KW-0479">Metal-binding</keyword>
<dbReference type="EMBL" id="PGOL01000689">
    <property type="protein sequence ID" value="PKI66122.1"/>
    <property type="molecule type" value="Genomic_DNA"/>
</dbReference>
<comment type="caution">
    <text evidence="7">The sequence shown here is derived from an EMBL/GenBank/DDBJ whole genome shotgun (WGS) entry which is preliminary data.</text>
</comment>
<accession>A0A2I0KC80</accession>
<name>A0A2I0KC80_PUNGR</name>
<sequence>MSWHELKEILDDFGYNPPKRMWYVVPKNSLDVGLTKMNTDFEVMEMAALGVKHEIMHVYVEADLKDDDISEWRWSADGNEEGNEAADEGGNEAEHEGGMAAEGDSASDSNVYSSDDEEYSSERDNDEFMDGRRRKRISKKPQSVAPLQVRHVGSDYGYGWTIRSDQQKRMAEKKDLFVGSIDALCPRIRLIVEENKERSRSCLPTHAGDWKFQVKEFVNTYVVDLPAKTCSCRKWNITGIPCPHAVSCIHYVRKDVDDYVRQVDESQQVEMQSHVNEVFVSQQVQMQRQVEVQHPHAPASTSLQSVTREVQESSTSTRALDIRPKLQIRRKERGESSSWKKRSATKVGPSVDALIRRELSLTFKGVGVLTGESGMTYIRMPGEEMMMSYKGRHGGQFVSPVQTQSSQVQ</sequence>
<dbReference type="PANTHER" id="PTHR31973">
    <property type="entry name" value="POLYPROTEIN, PUTATIVE-RELATED"/>
    <property type="match status" value="1"/>
</dbReference>
<keyword evidence="8" id="KW-1185">Reference proteome</keyword>
<feature type="domain" description="SWIM-type" evidence="6">
    <location>
        <begin position="221"/>
        <end position="253"/>
    </location>
</feature>
<keyword evidence="3" id="KW-0862">Zinc</keyword>
<evidence type="ECO:0000256" key="1">
    <source>
        <dbReference type="ARBA" id="ARBA00022723"/>
    </source>
</evidence>
<dbReference type="Pfam" id="PF26130">
    <property type="entry name" value="PB1-like"/>
    <property type="match status" value="1"/>
</dbReference>
<dbReference type="PROSITE" id="PS50966">
    <property type="entry name" value="ZF_SWIM"/>
    <property type="match status" value="1"/>
</dbReference>
<protein>
    <recommendedName>
        <fullName evidence="6">SWIM-type domain-containing protein</fullName>
    </recommendedName>
</protein>
<gene>
    <name evidence="7" type="ORF">CRG98_013480</name>
</gene>
<feature type="region of interest" description="Disordered" evidence="5">
    <location>
        <begin position="293"/>
        <end position="319"/>
    </location>
</feature>
<evidence type="ECO:0000256" key="3">
    <source>
        <dbReference type="ARBA" id="ARBA00022833"/>
    </source>
</evidence>
<organism evidence="7 8">
    <name type="scientific">Punica granatum</name>
    <name type="common">Pomegranate</name>
    <dbReference type="NCBI Taxonomy" id="22663"/>
    <lineage>
        <taxon>Eukaryota</taxon>
        <taxon>Viridiplantae</taxon>
        <taxon>Streptophyta</taxon>
        <taxon>Embryophyta</taxon>
        <taxon>Tracheophyta</taxon>
        <taxon>Spermatophyta</taxon>
        <taxon>Magnoliopsida</taxon>
        <taxon>eudicotyledons</taxon>
        <taxon>Gunneridae</taxon>
        <taxon>Pentapetalae</taxon>
        <taxon>rosids</taxon>
        <taxon>malvids</taxon>
        <taxon>Myrtales</taxon>
        <taxon>Lythraceae</taxon>
        <taxon>Punica</taxon>
    </lineage>
</organism>
<feature type="compositionally biased region" description="Polar residues" evidence="5">
    <location>
        <begin position="299"/>
        <end position="318"/>
    </location>
</feature>
<feature type="compositionally biased region" description="Acidic residues" evidence="5">
    <location>
        <begin position="114"/>
        <end position="128"/>
    </location>
</feature>
<dbReference type="PANTHER" id="PTHR31973:SF187">
    <property type="entry name" value="MUTATOR TRANSPOSASE MUDRA PROTEIN"/>
    <property type="match status" value="1"/>
</dbReference>
<dbReference type="SMART" id="SM00575">
    <property type="entry name" value="ZnF_PMZ"/>
    <property type="match status" value="1"/>
</dbReference>
<dbReference type="AlphaFoldDB" id="A0A2I0KC80"/>
<dbReference type="InterPro" id="IPR058594">
    <property type="entry name" value="PB1-like_dom_pln"/>
</dbReference>
<evidence type="ECO:0000313" key="7">
    <source>
        <dbReference type="EMBL" id="PKI66122.1"/>
    </source>
</evidence>
<feature type="region of interest" description="Disordered" evidence="5">
    <location>
        <begin position="79"/>
        <end position="144"/>
    </location>
</feature>
<evidence type="ECO:0000256" key="2">
    <source>
        <dbReference type="ARBA" id="ARBA00022771"/>
    </source>
</evidence>
<evidence type="ECO:0000256" key="4">
    <source>
        <dbReference type="PROSITE-ProRule" id="PRU00325"/>
    </source>
</evidence>
<proteinExistence type="predicted"/>
<dbReference type="Pfam" id="PF04434">
    <property type="entry name" value="SWIM"/>
    <property type="match status" value="1"/>
</dbReference>
<reference evidence="7 8" key="1">
    <citation type="submission" date="2017-11" db="EMBL/GenBank/DDBJ databases">
        <title>De-novo sequencing of pomegranate (Punica granatum L.) genome.</title>
        <authorList>
            <person name="Akparov Z."/>
            <person name="Amiraslanov A."/>
            <person name="Hajiyeva S."/>
            <person name="Abbasov M."/>
            <person name="Kaur K."/>
            <person name="Hamwieh A."/>
            <person name="Solovyev V."/>
            <person name="Salamov A."/>
            <person name="Braich B."/>
            <person name="Kosarev P."/>
            <person name="Mahmoud A."/>
            <person name="Hajiyev E."/>
            <person name="Babayeva S."/>
            <person name="Izzatullayeva V."/>
            <person name="Mammadov A."/>
            <person name="Mammadov A."/>
            <person name="Sharifova S."/>
            <person name="Ojaghi J."/>
            <person name="Eynullazada K."/>
            <person name="Bayramov B."/>
            <person name="Abdulazimova A."/>
            <person name="Shahmuradov I."/>
        </authorList>
    </citation>
    <scope>NUCLEOTIDE SEQUENCE [LARGE SCALE GENOMIC DNA]</scope>
    <source>
        <strain evidence="8">cv. AG2017</strain>
        <tissue evidence="7">Leaf</tissue>
    </source>
</reference>
<keyword evidence="2 4" id="KW-0863">Zinc-finger</keyword>
<feature type="compositionally biased region" description="Acidic residues" evidence="5">
    <location>
        <begin position="79"/>
        <end position="91"/>
    </location>
</feature>
<evidence type="ECO:0000313" key="8">
    <source>
        <dbReference type="Proteomes" id="UP000233551"/>
    </source>
</evidence>
<dbReference type="Proteomes" id="UP000233551">
    <property type="component" value="Unassembled WGS sequence"/>
</dbReference>
<dbReference type="InterPro" id="IPR007527">
    <property type="entry name" value="Znf_SWIM"/>
</dbReference>
<feature type="compositionally biased region" description="Low complexity" evidence="5">
    <location>
        <begin position="98"/>
        <end position="113"/>
    </location>
</feature>
<dbReference type="InterPro" id="IPR006564">
    <property type="entry name" value="Znf_PMZ"/>
</dbReference>
<dbReference type="GO" id="GO:0008270">
    <property type="term" value="F:zinc ion binding"/>
    <property type="evidence" value="ECO:0007669"/>
    <property type="project" value="UniProtKB-KW"/>
</dbReference>